<evidence type="ECO:0000313" key="4">
    <source>
        <dbReference type="Proteomes" id="UP000000390"/>
    </source>
</evidence>
<evidence type="ECO:0000313" key="2">
    <source>
        <dbReference type="EMBL" id="ADJ17172.1"/>
    </source>
</evidence>
<dbReference type="Proteomes" id="UP000000390">
    <property type="component" value="Plasmid 1"/>
</dbReference>
<dbReference type="HOGENOM" id="CLU_2010041_0_0_2"/>
<evidence type="ECO:0000313" key="5">
    <source>
        <dbReference type="Proteomes" id="UP000011645"/>
    </source>
</evidence>
<reference evidence="1 4" key="1">
    <citation type="journal article" date="2010" name="J. Bacteriol.">
        <title>Complete genome sequence of Halalkalicoccus jeotgali B3(T), an extremely halophilic archaeon.</title>
        <authorList>
            <person name="Roh S.W."/>
            <person name="Nam Y.D."/>
            <person name="Nam S.H."/>
            <person name="Choi S.H."/>
            <person name="Park H.S."/>
            <person name="Bae J.W."/>
        </authorList>
    </citation>
    <scope>NUCLEOTIDE SEQUENCE [LARGE SCALE GENOMIC DNA]</scope>
    <source>
        <strain evidence="1">B3</strain>
        <strain evidence="4">DSM 18796 / CECT 7217 / JCM 14584 / KCTC 4019 / B3</strain>
        <plasmid evidence="4">1</plasmid>
        <plasmid evidence="4">3</plasmid>
    </source>
</reference>
<keyword evidence="1" id="KW-0614">Plasmid</keyword>
<proteinExistence type="predicted"/>
<geneLocation type="plasmid" evidence="2 4">
    <name>3</name>
</geneLocation>
<dbReference type="EMBL" id="CP002065">
    <property type="protein sequence ID" value="ADJ17172.1"/>
    <property type="molecule type" value="Genomic_DNA"/>
</dbReference>
<dbReference type="Proteomes" id="UP000011645">
    <property type="component" value="Unassembled WGS sequence"/>
</dbReference>
<keyword evidence="5" id="KW-1185">Reference proteome</keyword>
<dbReference type="PATRIC" id="fig|795797.18.peg.3074"/>
<evidence type="ECO:0000313" key="3">
    <source>
        <dbReference type="EMBL" id="ELY41457.1"/>
    </source>
</evidence>
<accession>D8JAZ5</accession>
<organism evidence="1 4">
    <name type="scientific">Halalkalicoccus jeotgali (strain DSM 18796 / CECT 7217 / JCM 14584 / KCTC 4019 / B3)</name>
    <dbReference type="NCBI Taxonomy" id="795797"/>
    <lineage>
        <taxon>Archaea</taxon>
        <taxon>Methanobacteriati</taxon>
        <taxon>Methanobacteriota</taxon>
        <taxon>Stenosarchaea group</taxon>
        <taxon>Halobacteria</taxon>
        <taxon>Halobacteriales</taxon>
        <taxon>Halococcaceae</taxon>
        <taxon>Halalkalicoccus</taxon>
    </lineage>
</organism>
<reference evidence="3 5" key="2">
    <citation type="journal article" date="2014" name="PLoS Genet.">
        <title>Phylogenetically driven sequencing of extremely halophilic archaea reveals strategies for static and dynamic osmo-response.</title>
        <authorList>
            <person name="Becker E.A."/>
            <person name="Seitzer P.M."/>
            <person name="Tritt A."/>
            <person name="Larsen D."/>
            <person name="Krusor M."/>
            <person name="Yao A.I."/>
            <person name="Wu D."/>
            <person name="Madern D."/>
            <person name="Eisen J.A."/>
            <person name="Darling A.E."/>
            <person name="Facciotti M.T."/>
        </authorList>
    </citation>
    <scope>NUCLEOTIDE SEQUENCE [LARGE SCALE GENOMIC DNA]</scope>
    <source>
        <strain evidence="3">B3</strain>
        <strain evidence="5">DSM 18796 / CECT 7217 / JCM 14584 / KCTC 4019 / B3</strain>
    </source>
</reference>
<protein>
    <submittedName>
        <fullName evidence="1">Uncharacterized protein</fullName>
    </submittedName>
</protein>
<sequence length="132" mass="15274">MNTVIERLLHAFGYALAYGLFFRAETPETVVRRLRLAYRLVGVRIEQTASINGMERTVFRCPYRSLLAGRYGEKWVCHEKLDRVDDGYVTYLKRHKGIDYNRPRSCEQLTGCEDSTCCFSEVSEPEVKENGP</sequence>
<dbReference type="Proteomes" id="UP000000390">
    <property type="component" value="Plasmid 3"/>
</dbReference>
<dbReference type="OrthoDB" id="254587at2157"/>
<dbReference type="EMBL" id="AOHV01000005">
    <property type="protein sequence ID" value="ELY41457.1"/>
    <property type="molecule type" value="Genomic_DNA"/>
</dbReference>
<dbReference type="KEGG" id="hje:HacjB3_15441"/>
<dbReference type="KEGG" id="hje:HacjB3_19173"/>
<name>D8JAZ5_HALJB</name>
<dbReference type="AlphaFoldDB" id="D8JAZ5"/>
<gene>
    <name evidence="1" type="ordered locus">HacjB3_15441</name>
    <name evidence="2" type="ordered locus">HacjB3_19173</name>
    <name evidence="3" type="ORF">C497_01815</name>
</gene>
<dbReference type="EMBL" id="CP002063">
    <property type="protein sequence ID" value="ADJ16448.1"/>
    <property type="molecule type" value="Genomic_DNA"/>
</dbReference>
<geneLocation type="plasmid" evidence="1 4">
    <name>1</name>
</geneLocation>
<dbReference type="eggNOG" id="arCOG07769">
    <property type="taxonomic scope" value="Archaea"/>
</dbReference>
<evidence type="ECO:0000313" key="1">
    <source>
        <dbReference type="EMBL" id="ADJ16448.1"/>
    </source>
</evidence>